<dbReference type="SUPFAM" id="SSF55144">
    <property type="entry name" value="LigT-like"/>
    <property type="match status" value="1"/>
</dbReference>
<feature type="region of interest" description="Disordered" evidence="1">
    <location>
        <begin position="302"/>
        <end position="338"/>
    </location>
</feature>
<accession>A0A914AN93</accession>
<dbReference type="Pfam" id="PF05773">
    <property type="entry name" value="RWD"/>
    <property type="match status" value="1"/>
</dbReference>
<feature type="compositionally biased region" description="Acidic residues" evidence="1">
    <location>
        <begin position="131"/>
        <end position="142"/>
    </location>
</feature>
<protein>
    <recommendedName>
        <fullName evidence="2">RWD domain-containing protein</fullName>
    </recommendedName>
</protein>
<dbReference type="OMA" id="DKYWRDK"/>
<organism evidence="3 4">
    <name type="scientific">Patiria miniata</name>
    <name type="common">Bat star</name>
    <name type="synonym">Asterina miniata</name>
    <dbReference type="NCBI Taxonomy" id="46514"/>
    <lineage>
        <taxon>Eukaryota</taxon>
        <taxon>Metazoa</taxon>
        <taxon>Echinodermata</taxon>
        <taxon>Eleutherozoa</taxon>
        <taxon>Asterozoa</taxon>
        <taxon>Asteroidea</taxon>
        <taxon>Valvatacea</taxon>
        <taxon>Valvatida</taxon>
        <taxon>Asterinidae</taxon>
        <taxon>Patiria</taxon>
    </lineage>
</organism>
<dbReference type="InterPro" id="IPR019510">
    <property type="entry name" value="AKAP7-like_phosphoesterase"/>
</dbReference>
<evidence type="ECO:0000259" key="2">
    <source>
        <dbReference type="PROSITE" id="PS50908"/>
    </source>
</evidence>
<reference evidence="3" key="1">
    <citation type="submission" date="2022-11" db="UniProtKB">
        <authorList>
            <consortium name="EnsemblMetazoa"/>
        </authorList>
    </citation>
    <scope>IDENTIFICATION</scope>
</reference>
<name>A0A914AN93_PATMI</name>
<dbReference type="OrthoDB" id="10263155at2759"/>
<dbReference type="RefSeq" id="XP_038065221.1">
    <property type="nucleotide sequence ID" value="XM_038209293.1"/>
</dbReference>
<dbReference type="Pfam" id="PF10469">
    <property type="entry name" value="AKAP7_NLS"/>
    <property type="match status" value="1"/>
</dbReference>
<proteinExistence type="predicted"/>
<dbReference type="InterPro" id="IPR006575">
    <property type="entry name" value="RWD_dom"/>
</dbReference>
<evidence type="ECO:0000256" key="1">
    <source>
        <dbReference type="SAM" id="MobiDB-lite"/>
    </source>
</evidence>
<dbReference type="EnsemblMetazoa" id="XM_038209293.1">
    <property type="protein sequence ID" value="XP_038065221.1"/>
    <property type="gene ID" value="LOC119735556"/>
</dbReference>
<evidence type="ECO:0000313" key="3">
    <source>
        <dbReference type="EnsemblMetazoa" id="XP_038065222.1"/>
    </source>
</evidence>
<dbReference type="Gene3D" id="3.90.1140.10">
    <property type="entry name" value="Cyclic phosphodiesterase"/>
    <property type="match status" value="1"/>
</dbReference>
<dbReference type="Pfam" id="PF04457">
    <property type="entry name" value="MJ1316"/>
    <property type="match status" value="1"/>
</dbReference>
<dbReference type="Proteomes" id="UP000887568">
    <property type="component" value="Unplaced"/>
</dbReference>
<dbReference type="Gene3D" id="3.10.110.10">
    <property type="entry name" value="Ubiquitin Conjugating Enzyme"/>
    <property type="match status" value="1"/>
</dbReference>
<feature type="compositionally biased region" description="Basic residues" evidence="1">
    <location>
        <begin position="174"/>
        <end position="183"/>
    </location>
</feature>
<dbReference type="CDD" id="cd23823">
    <property type="entry name" value="RWD_GCN2"/>
    <property type="match status" value="1"/>
</dbReference>
<dbReference type="InterPro" id="IPR040459">
    <property type="entry name" value="MJ1316"/>
</dbReference>
<feature type="region of interest" description="Disordered" evidence="1">
    <location>
        <begin position="129"/>
        <end position="199"/>
    </location>
</feature>
<evidence type="ECO:0000313" key="4">
    <source>
        <dbReference type="Proteomes" id="UP000887568"/>
    </source>
</evidence>
<dbReference type="SMART" id="SM00591">
    <property type="entry name" value="RWD"/>
    <property type="match status" value="1"/>
</dbReference>
<dbReference type="RefSeq" id="XP_038065222.1">
    <property type="nucleotide sequence ID" value="XM_038209294.1"/>
</dbReference>
<dbReference type="AlphaFoldDB" id="A0A914AN93"/>
<sequence length="541" mass="61765">MAEASADPHSHFSEDLASELEALRSIFGGDGEFEVQELPPGSEYCCVVQVKPEGLAVGLKFSLPDTYPDKSPKVEILPTEKNVMLLNDDPILTELLQLLYQSAQEADGEPMMYRLIDIAREWLEGRSLEGEGADEDDDEQEESANKEETAQSLTHKRNKKPTKLDADEEEDYKKKGKKKKKKKPAEDNQGPVKKSRMKTASEVISRIQWDKQVRKEDFIVGYLDRFRGVIEKPFTTFSWVDIATVDDYDSLAIPRHRIQYFKYKDRVVWDKNERLDDVFGSTGSKKTILDTVEVFSKENQSVEEKEASDAVGDDSVVQEATEESDLVQEAKSEEKRRRPSRRPNYFLAIRVTDPVIRRCVRRIQDALCDDDPRLDSSRTDLDSLHITLCTMRLDSQDDMSKAIDVLKSLQRDISELLSPVTMLRFQGLDQFHGRVLFSPPEECPALIKLSQMLQAALGEAGINLVGNRPQFNPHMTIFKMRREEADDFDGTPLRSYLYERFSQAFLGVQPIEAVHLCSMDDPHRADGFYYCLASMDIQSEH</sequence>
<dbReference type="EnsemblMetazoa" id="XM_038209294.1">
    <property type="protein sequence ID" value="XP_038065222.1"/>
    <property type="gene ID" value="LOC119735556"/>
</dbReference>
<dbReference type="InterPro" id="IPR009097">
    <property type="entry name" value="Cyclic_Pdiesterase"/>
</dbReference>
<dbReference type="InterPro" id="IPR042653">
    <property type="entry name" value="Leng9"/>
</dbReference>
<dbReference type="PANTHER" id="PTHR46729">
    <property type="entry name" value="LEUKOCYTE RECEPTOR CLUSTER MEMBER 9"/>
    <property type="match status" value="1"/>
</dbReference>
<dbReference type="SUPFAM" id="SSF54495">
    <property type="entry name" value="UBC-like"/>
    <property type="match status" value="1"/>
</dbReference>
<dbReference type="InterPro" id="IPR016135">
    <property type="entry name" value="UBQ-conjugating_enzyme/RWD"/>
</dbReference>
<feature type="domain" description="RWD" evidence="2">
    <location>
        <begin position="18"/>
        <end position="126"/>
    </location>
</feature>
<dbReference type="GeneID" id="119735556"/>
<dbReference type="PROSITE" id="PS50908">
    <property type="entry name" value="RWD"/>
    <property type="match status" value="1"/>
</dbReference>
<keyword evidence="4" id="KW-1185">Reference proteome</keyword>
<dbReference type="PANTHER" id="PTHR46729:SF1">
    <property type="entry name" value="LEUKOCYTE RECEPTOR CLUSTER MEMBER 9"/>
    <property type="match status" value="1"/>
</dbReference>